<comment type="caution">
    <text evidence="2">The sequence shown here is derived from an EMBL/GenBank/DDBJ whole genome shotgun (WGS) entry which is preliminary data.</text>
</comment>
<dbReference type="AlphaFoldDB" id="A0A0W0SMP2"/>
<proteinExistence type="predicted"/>
<dbReference type="Pfam" id="PF00583">
    <property type="entry name" value="Acetyltransf_1"/>
    <property type="match status" value="1"/>
</dbReference>
<dbReference type="OrthoDB" id="2350893at2"/>
<evidence type="ECO:0000313" key="3">
    <source>
        <dbReference type="Proteomes" id="UP000054742"/>
    </source>
</evidence>
<feature type="domain" description="N-acetyltransferase" evidence="1">
    <location>
        <begin position="128"/>
        <end position="261"/>
    </location>
</feature>
<reference evidence="2 3" key="1">
    <citation type="submission" date="2015-11" db="EMBL/GenBank/DDBJ databases">
        <title>Genomic analysis of 38 Legionella species identifies large and diverse effector repertoires.</title>
        <authorList>
            <person name="Burstein D."/>
            <person name="Amaro F."/>
            <person name="Zusman T."/>
            <person name="Lifshitz Z."/>
            <person name="Cohen O."/>
            <person name="Gilbert J.A."/>
            <person name="Pupko T."/>
            <person name="Shuman H.A."/>
            <person name="Segal G."/>
        </authorList>
    </citation>
    <scope>NUCLEOTIDE SEQUENCE [LARGE SCALE GENOMIC DNA]</scope>
    <source>
        <strain evidence="2 3">ATCC 43878</strain>
    </source>
</reference>
<dbReference type="GO" id="GO:0016747">
    <property type="term" value="F:acyltransferase activity, transferring groups other than amino-acyl groups"/>
    <property type="evidence" value="ECO:0007669"/>
    <property type="project" value="InterPro"/>
</dbReference>
<evidence type="ECO:0000259" key="1">
    <source>
        <dbReference type="PROSITE" id="PS51186"/>
    </source>
</evidence>
<dbReference type="PATRIC" id="fig|29422.6.peg.1455"/>
<keyword evidence="3" id="KW-1185">Reference proteome</keyword>
<dbReference type="CDD" id="cd04301">
    <property type="entry name" value="NAT_SF"/>
    <property type="match status" value="1"/>
</dbReference>
<sequence length="261" mass="28880">MLITKDLAFNIENCIRQSHLQFTNQHPLGAVLTIGSGAAFFSGGDSFFSQVVGWGFETNGMAFTSEIEAIEEFYRSKHYQQVDIELCPLVGNAIASRLSNRGYLVSEMNNISMLDLESFKGKLEDSACVVRQVSHNQLRDWAHCVALGFEYPKASEQFYLYAKTKGVTPFGAYVNNELAAGGTIAIHDGLCDLGITSTLPHYRGRGLQKALLYKRLEYAIQSGAKIASVTTEPGSISDLNIQKMGFQIAYTRIKFSFSLKE</sequence>
<dbReference type="PROSITE" id="PS51186">
    <property type="entry name" value="GNAT"/>
    <property type="match status" value="1"/>
</dbReference>
<dbReference type="Gene3D" id="3.40.630.30">
    <property type="match status" value="1"/>
</dbReference>
<keyword evidence="2" id="KW-0808">Transferase</keyword>
<dbReference type="RefSeq" id="WP_058441454.1">
    <property type="nucleotide sequence ID" value="NZ_CAAAHU010000023.1"/>
</dbReference>
<dbReference type="EMBL" id="LNXV01000009">
    <property type="protein sequence ID" value="KTC84505.1"/>
    <property type="molecule type" value="Genomic_DNA"/>
</dbReference>
<dbReference type="InterPro" id="IPR000182">
    <property type="entry name" value="GNAT_dom"/>
</dbReference>
<organism evidence="2 3">
    <name type="scientific">Legionella brunensis</name>
    <dbReference type="NCBI Taxonomy" id="29422"/>
    <lineage>
        <taxon>Bacteria</taxon>
        <taxon>Pseudomonadati</taxon>
        <taxon>Pseudomonadota</taxon>
        <taxon>Gammaproteobacteria</taxon>
        <taxon>Legionellales</taxon>
        <taxon>Legionellaceae</taxon>
        <taxon>Legionella</taxon>
    </lineage>
</organism>
<evidence type="ECO:0000313" key="2">
    <source>
        <dbReference type="EMBL" id="KTC84505.1"/>
    </source>
</evidence>
<accession>A0A0W0SMP2</accession>
<dbReference type="SUPFAM" id="SSF55729">
    <property type="entry name" value="Acyl-CoA N-acyltransferases (Nat)"/>
    <property type="match status" value="1"/>
</dbReference>
<dbReference type="InterPro" id="IPR016181">
    <property type="entry name" value="Acyl_CoA_acyltransferase"/>
</dbReference>
<gene>
    <name evidence="2" type="ORF">Lbru_1373</name>
</gene>
<dbReference type="Proteomes" id="UP000054742">
    <property type="component" value="Unassembled WGS sequence"/>
</dbReference>
<protein>
    <submittedName>
        <fullName evidence="2">Putative Acetyltransferase, GNAT family</fullName>
    </submittedName>
</protein>
<dbReference type="STRING" id="29422.Lbru_1373"/>
<name>A0A0W0SMP2_9GAMM</name>